<protein>
    <submittedName>
        <fullName evidence="8">Methylated-DNA-[protein]-cysteine S-methyltransferase</fullName>
        <ecNumber evidence="8">2.1.1.63</ecNumber>
    </submittedName>
</protein>
<comment type="catalytic activity">
    <reaction evidence="6">
        <text>a 6-O-methyl-2'-deoxyguanosine in DNA + L-cysteinyl-[protein] = S-methyl-L-cysteinyl-[protein] + a 2'-deoxyguanosine in DNA</text>
        <dbReference type="Rhea" id="RHEA:24000"/>
        <dbReference type="Rhea" id="RHEA-COMP:10131"/>
        <dbReference type="Rhea" id="RHEA-COMP:10132"/>
        <dbReference type="Rhea" id="RHEA-COMP:11367"/>
        <dbReference type="Rhea" id="RHEA-COMP:11368"/>
        <dbReference type="ChEBI" id="CHEBI:29950"/>
        <dbReference type="ChEBI" id="CHEBI:82612"/>
        <dbReference type="ChEBI" id="CHEBI:85445"/>
        <dbReference type="ChEBI" id="CHEBI:85448"/>
        <dbReference type="EC" id="2.1.1.63"/>
    </reaction>
</comment>
<evidence type="ECO:0000256" key="1">
    <source>
        <dbReference type="ARBA" id="ARBA00001286"/>
    </source>
</evidence>
<dbReference type="KEGG" id="tbn:TBH_C1948"/>
<dbReference type="PANTHER" id="PTHR10815:SF13">
    <property type="entry name" value="METHYLATED-DNA--PROTEIN-CYSTEINE METHYLTRANSFERASE"/>
    <property type="match status" value="1"/>
</dbReference>
<dbReference type="PROSITE" id="PS00374">
    <property type="entry name" value="MGMT"/>
    <property type="match status" value="1"/>
</dbReference>
<dbReference type="SUPFAM" id="SSF46767">
    <property type="entry name" value="Methylated DNA-protein cysteine methyltransferase, C-terminal domain"/>
    <property type="match status" value="1"/>
</dbReference>
<dbReference type="NCBIfam" id="TIGR00589">
    <property type="entry name" value="ogt"/>
    <property type="match status" value="1"/>
</dbReference>
<dbReference type="Pfam" id="PF01035">
    <property type="entry name" value="DNA_binding_1"/>
    <property type="match status" value="1"/>
</dbReference>
<dbReference type="RefSeq" id="WP_052470076.1">
    <property type="nucleotide sequence ID" value="NZ_AP012273.1"/>
</dbReference>
<dbReference type="EMBL" id="AP012273">
    <property type="protein sequence ID" value="BAO44863.1"/>
    <property type="molecule type" value="Genomic_DNA"/>
</dbReference>
<dbReference type="GO" id="GO:0006281">
    <property type="term" value="P:DNA repair"/>
    <property type="evidence" value="ECO:0007669"/>
    <property type="project" value="UniProtKB-KW"/>
</dbReference>
<sequence>MTDKCPLTEYQGVCTTPIGWVGIATAGDAIARVDIMARRPNMSPDRDGLALRACKALEGWLVEGGQWPRFPALAPQGSVFQRRVWEALLQIPPGQTKTYGDLALALGSSPRAVGGACRRNPIPLFIPCHRVVAANGDGGFAGHTSGHWMDIKRWLLAHE</sequence>
<feature type="domain" description="Methylated-DNA-[protein]-cysteine S-methyltransferase DNA binding" evidence="7">
    <location>
        <begin position="80"/>
        <end position="159"/>
    </location>
</feature>
<evidence type="ECO:0000256" key="2">
    <source>
        <dbReference type="ARBA" id="ARBA00022603"/>
    </source>
</evidence>
<dbReference type="Gene3D" id="1.10.10.10">
    <property type="entry name" value="Winged helix-like DNA-binding domain superfamily/Winged helix DNA-binding domain"/>
    <property type="match status" value="1"/>
</dbReference>
<gene>
    <name evidence="8" type="ORF">TBH_C1948</name>
</gene>
<keyword evidence="3 8" id="KW-0808">Transferase</keyword>
<dbReference type="InterPro" id="IPR014048">
    <property type="entry name" value="MethylDNA_cys_MeTrfase_DNA-bd"/>
</dbReference>
<dbReference type="Proteomes" id="UP000031631">
    <property type="component" value="Chromosome"/>
</dbReference>
<dbReference type="EC" id="2.1.1.63" evidence="8"/>
<evidence type="ECO:0000256" key="3">
    <source>
        <dbReference type="ARBA" id="ARBA00022679"/>
    </source>
</evidence>
<organism evidence="8 9">
    <name type="scientific">Thiolapillus brandeum</name>
    <dbReference type="NCBI Taxonomy" id="1076588"/>
    <lineage>
        <taxon>Bacteria</taxon>
        <taxon>Pseudomonadati</taxon>
        <taxon>Pseudomonadota</taxon>
        <taxon>Gammaproteobacteria</taxon>
        <taxon>Chromatiales</taxon>
        <taxon>Sedimenticolaceae</taxon>
        <taxon>Thiolapillus</taxon>
    </lineage>
</organism>
<evidence type="ECO:0000259" key="7">
    <source>
        <dbReference type="Pfam" id="PF01035"/>
    </source>
</evidence>
<name>A0A7U6GJQ9_9GAMM</name>
<dbReference type="GO" id="GO:0003908">
    <property type="term" value="F:methylated-DNA-[protein]-cysteine S-methyltransferase activity"/>
    <property type="evidence" value="ECO:0007669"/>
    <property type="project" value="UniProtKB-EC"/>
</dbReference>
<evidence type="ECO:0000256" key="4">
    <source>
        <dbReference type="ARBA" id="ARBA00022763"/>
    </source>
</evidence>
<keyword evidence="4" id="KW-0227">DNA damage</keyword>
<dbReference type="PANTHER" id="PTHR10815">
    <property type="entry name" value="METHYLATED-DNA--PROTEIN-CYSTEINE METHYLTRANSFERASE"/>
    <property type="match status" value="1"/>
</dbReference>
<keyword evidence="2 8" id="KW-0489">Methyltransferase</keyword>
<keyword evidence="5" id="KW-0234">DNA repair</keyword>
<evidence type="ECO:0000256" key="5">
    <source>
        <dbReference type="ARBA" id="ARBA00023204"/>
    </source>
</evidence>
<dbReference type="AlphaFoldDB" id="A0A7U6GJQ9"/>
<dbReference type="InterPro" id="IPR036388">
    <property type="entry name" value="WH-like_DNA-bd_sf"/>
</dbReference>
<dbReference type="InterPro" id="IPR001497">
    <property type="entry name" value="MethylDNA_cys_MeTrfase_AS"/>
</dbReference>
<proteinExistence type="predicted"/>
<reference evidence="8 9" key="1">
    <citation type="journal article" date="2014" name="PLoS ONE">
        <title>Physiological and genomic features of a novel sulfur-oxidizing gammaproteobacterium belonging to a previously uncultivated symbiotic lineage isolated from a hydrothermal vent.</title>
        <authorList>
            <person name="Nunoura T."/>
            <person name="Takaki Y."/>
            <person name="Kazama H."/>
            <person name="Kakuta J."/>
            <person name="Shimamura S."/>
            <person name="Makita H."/>
            <person name="Hirai M."/>
            <person name="Miyazaki M."/>
            <person name="Takai K."/>
        </authorList>
    </citation>
    <scope>NUCLEOTIDE SEQUENCE [LARGE SCALE GENOMIC DNA]</scope>
    <source>
        <strain evidence="8 9">Hiromi1</strain>
    </source>
</reference>
<evidence type="ECO:0000256" key="6">
    <source>
        <dbReference type="ARBA" id="ARBA00049348"/>
    </source>
</evidence>
<evidence type="ECO:0000313" key="8">
    <source>
        <dbReference type="EMBL" id="BAO44863.1"/>
    </source>
</evidence>
<keyword evidence="9" id="KW-1185">Reference proteome</keyword>
<evidence type="ECO:0000313" key="9">
    <source>
        <dbReference type="Proteomes" id="UP000031631"/>
    </source>
</evidence>
<dbReference type="InterPro" id="IPR036217">
    <property type="entry name" value="MethylDNA_cys_MeTrfase_DNAb"/>
</dbReference>
<comment type="catalytic activity">
    <reaction evidence="1">
        <text>a 4-O-methyl-thymidine in DNA + L-cysteinyl-[protein] = a thymidine in DNA + S-methyl-L-cysteinyl-[protein]</text>
        <dbReference type="Rhea" id="RHEA:53428"/>
        <dbReference type="Rhea" id="RHEA-COMP:10131"/>
        <dbReference type="Rhea" id="RHEA-COMP:10132"/>
        <dbReference type="Rhea" id="RHEA-COMP:13555"/>
        <dbReference type="Rhea" id="RHEA-COMP:13556"/>
        <dbReference type="ChEBI" id="CHEBI:29950"/>
        <dbReference type="ChEBI" id="CHEBI:82612"/>
        <dbReference type="ChEBI" id="CHEBI:137386"/>
        <dbReference type="ChEBI" id="CHEBI:137387"/>
        <dbReference type="EC" id="2.1.1.63"/>
    </reaction>
</comment>
<dbReference type="GO" id="GO:0032259">
    <property type="term" value="P:methylation"/>
    <property type="evidence" value="ECO:0007669"/>
    <property type="project" value="UniProtKB-KW"/>
</dbReference>
<dbReference type="CDD" id="cd06445">
    <property type="entry name" value="ATase"/>
    <property type="match status" value="1"/>
</dbReference>
<accession>A0A7U6GJQ9</accession>